<comment type="similarity">
    <text evidence="9">Belongs to the HSF family.</text>
</comment>
<dbReference type="AlphaFoldDB" id="A0A1S2YYG2"/>
<dbReference type="GO" id="GO:0006357">
    <property type="term" value="P:regulation of transcription by RNA polymerase II"/>
    <property type="evidence" value="ECO:0007669"/>
    <property type="project" value="TreeGrafter"/>
</dbReference>
<dbReference type="InterPro" id="IPR036390">
    <property type="entry name" value="WH_DNA-bd_sf"/>
</dbReference>
<keyword evidence="5" id="KW-0346">Stress response</keyword>
<feature type="compositionally biased region" description="Polar residues" evidence="10">
    <location>
        <begin position="148"/>
        <end position="160"/>
    </location>
</feature>
<evidence type="ECO:0000256" key="8">
    <source>
        <dbReference type="ARBA" id="ARBA00023242"/>
    </source>
</evidence>
<feature type="domain" description="HSF-type DNA-binding" evidence="11">
    <location>
        <begin position="49"/>
        <end position="73"/>
    </location>
</feature>
<dbReference type="GO" id="GO:0003700">
    <property type="term" value="F:DNA-binding transcription factor activity"/>
    <property type="evidence" value="ECO:0007669"/>
    <property type="project" value="InterPro"/>
</dbReference>
<protein>
    <submittedName>
        <fullName evidence="13">Heat stress transcription factor B-1</fullName>
    </submittedName>
</protein>
<comment type="subcellular location">
    <subcellularLocation>
        <location evidence="1">Nucleus</location>
    </subcellularLocation>
</comment>
<evidence type="ECO:0000313" key="13">
    <source>
        <dbReference type="RefSeq" id="XP_004511933.1"/>
    </source>
</evidence>
<evidence type="ECO:0000256" key="3">
    <source>
        <dbReference type="ARBA" id="ARBA00022553"/>
    </source>
</evidence>
<evidence type="ECO:0000256" key="6">
    <source>
        <dbReference type="ARBA" id="ARBA00023125"/>
    </source>
</evidence>
<keyword evidence="4" id="KW-0805">Transcription regulation</keyword>
<dbReference type="PANTHER" id="PTHR10015:SF329">
    <property type="entry name" value="HEAT STRESS TRANSCRIPTION FACTOR B-1"/>
    <property type="match status" value="1"/>
</dbReference>
<dbReference type="STRING" id="3827.A0A1S2YYG2"/>
<dbReference type="KEGG" id="cam:101494022"/>
<dbReference type="GeneID" id="101494022"/>
<dbReference type="PANTHER" id="PTHR10015">
    <property type="entry name" value="HEAT SHOCK TRANSCRIPTION FACTOR"/>
    <property type="match status" value="1"/>
</dbReference>
<feature type="compositionally biased region" description="Low complexity" evidence="10">
    <location>
        <begin position="123"/>
        <end position="147"/>
    </location>
</feature>
<dbReference type="eggNOG" id="KOG0627">
    <property type="taxonomic scope" value="Eukaryota"/>
</dbReference>
<evidence type="ECO:0000256" key="1">
    <source>
        <dbReference type="ARBA" id="ARBA00004123"/>
    </source>
</evidence>
<evidence type="ECO:0000256" key="2">
    <source>
        <dbReference type="ARBA" id="ARBA00011233"/>
    </source>
</evidence>
<keyword evidence="8" id="KW-0539">Nucleus</keyword>
<feature type="region of interest" description="Disordered" evidence="10">
    <location>
        <begin position="103"/>
        <end position="170"/>
    </location>
</feature>
<keyword evidence="7" id="KW-0804">Transcription</keyword>
<evidence type="ECO:0000259" key="11">
    <source>
        <dbReference type="PROSITE" id="PS00434"/>
    </source>
</evidence>
<feature type="compositionally biased region" description="Basic and acidic residues" evidence="10">
    <location>
        <begin position="161"/>
        <end position="170"/>
    </location>
</feature>
<dbReference type="PRINTS" id="PR00056">
    <property type="entry name" value="HSFDOMAIN"/>
</dbReference>
<proteinExistence type="inferred from homology"/>
<sequence length="285" mass="31727">MSQRSVPAPFLTKTYEMVDDTATEDVISWSESGESFVVWKHADFARDLLPKYFKHNNFSSFVRQLNTYGFRKVVPDKWEFANEHFKRDNKELLFLIKRRKVVPQPSSHPPEAVKTGAEGNSQSNSGSDGVGSTSTSTSSSNSKNPGSVETTIPQSANLSSENEKLRKDNETLSSELARAKKQCDELVGFLKDRLNVGPDQIDRILKDGSCEFVENAVGEEVEGGGGGRRDCLKLFGVWLKEENLTDKNKRAREQQLGFGGPRLKVTKTVVDFSDVNVIKSAKICN</sequence>
<dbReference type="InterPro" id="IPR000232">
    <property type="entry name" value="HSF_DNA-bd"/>
</dbReference>
<dbReference type="OrthoDB" id="60033at2759"/>
<dbReference type="Proteomes" id="UP000087171">
    <property type="component" value="Chromosome Ca8"/>
</dbReference>
<dbReference type="GO" id="GO:0005634">
    <property type="term" value="C:nucleus"/>
    <property type="evidence" value="ECO:0007669"/>
    <property type="project" value="UniProtKB-SubCell"/>
</dbReference>
<name>A0A1S2YYG2_CICAR</name>
<dbReference type="PROSITE" id="PS00434">
    <property type="entry name" value="HSF_DOMAIN"/>
    <property type="match status" value="1"/>
</dbReference>
<dbReference type="Gene3D" id="1.10.10.10">
    <property type="entry name" value="Winged helix-like DNA-binding domain superfamily/Winged helix DNA-binding domain"/>
    <property type="match status" value="1"/>
</dbReference>
<comment type="subunit">
    <text evidence="2">Homotrimer.</text>
</comment>
<dbReference type="FunFam" id="1.10.10.10:FF:000037">
    <property type="entry name" value="Heat stress transcription factor B-4"/>
    <property type="match status" value="1"/>
</dbReference>
<evidence type="ECO:0000256" key="4">
    <source>
        <dbReference type="ARBA" id="ARBA00023015"/>
    </source>
</evidence>
<reference evidence="13" key="2">
    <citation type="submission" date="2025-08" db="UniProtKB">
        <authorList>
            <consortium name="RefSeq"/>
        </authorList>
    </citation>
    <scope>IDENTIFICATION</scope>
    <source>
        <tissue evidence="13">Etiolated seedlings</tissue>
    </source>
</reference>
<gene>
    <name evidence="13" type="primary">HSFB1A</name>
</gene>
<dbReference type="SMART" id="SM00415">
    <property type="entry name" value="HSF"/>
    <property type="match status" value="1"/>
</dbReference>
<dbReference type="PaxDb" id="3827-XP_004511933.1"/>
<dbReference type="Pfam" id="PF00447">
    <property type="entry name" value="HSF_DNA-bind"/>
    <property type="match status" value="1"/>
</dbReference>
<evidence type="ECO:0000256" key="7">
    <source>
        <dbReference type="ARBA" id="ARBA00023163"/>
    </source>
</evidence>
<evidence type="ECO:0000256" key="10">
    <source>
        <dbReference type="SAM" id="MobiDB-lite"/>
    </source>
</evidence>
<organism evidence="12 13">
    <name type="scientific">Cicer arietinum</name>
    <name type="common">Chickpea</name>
    <name type="synonym">Garbanzo</name>
    <dbReference type="NCBI Taxonomy" id="3827"/>
    <lineage>
        <taxon>Eukaryota</taxon>
        <taxon>Viridiplantae</taxon>
        <taxon>Streptophyta</taxon>
        <taxon>Embryophyta</taxon>
        <taxon>Tracheophyta</taxon>
        <taxon>Spermatophyta</taxon>
        <taxon>Magnoliopsida</taxon>
        <taxon>eudicotyledons</taxon>
        <taxon>Gunneridae</taxon>
        <taxon>Pentapetalae</taxon>
        <taxon>rosids</taxon>
        <taxon>fabids</taxon>
        <taxon>Fabales</taxon>
        <taxon>Fabaceae</taxon>
        <taxon>Papilionoideae</taxon>
        <taxon>50 kb inversion clade</taxon>
        <taxon>NPAAA clade</taxon>
        <taxon>Hologalegina</taxon>
        <taxon>IRL clade</taxon>
        <taxon>Cicereae</taxon>
        <taxon>Cicer</taxon>
    </lineage>
</organism>
<reference evidence="12" key="1">
    <citation type="journal article" date="2013" name="Nat. Biotechnol.">
        <title>Draft genome sequence of chickpea (Cicer arietinum) provides a resource for trait improvement.</title>
        <authorList>
            <person name="Varshney R.K."/>
            <person name="Song C."/>
            <person name="Saxena R.K."/>
            <person name="Azam S."/>
            <person name="Yu S."/>
            <person name="Sharpe A.G."/>
            <person name="Cannon S."/>
            <person name="Baek J."/>
            <person name="Rosen B.D."/>
            <person name="Tar'an B."/>
            <person name="Millan T."/>
            <person name="Zhang X."/>
            <person name="Ramsay L.D."/>
            <person name="Iwata A."/>
            <person name="Wang Y."/>
            <person name="Nelson W."/>
            <person name="Farmer A.D."/>
            <person name="Gaur P.M."/>
            <person name="Soderlund C."/>
            <person name="Penmetsa R.V."/>
            <person name="Xu C."/>
            <person name="Bharti A.K."/>
            <person name="He W."/>
            <person name="Winter P."/>
            <person name="Zhao S."/>
            <person name="Hane J.K."/>
            <person name="Carrasquilla-Garcia N."/>
            <person name="Condie J.A."/>
            <person name="Upadhyaya H.D."/>
            <person name="Luo M.C."/>
            <person name="Thudi M."/>
            <person name="Gowda C.L."/>
            <person name="Singh N.P."/>
            <person name="Lichtenzveig J."/>
            <person name="Gali K.K."/>
            <person name="Rubio J."/>
            <person name="Nadarajan N."/>
            <person name="Dolezel J."/>
            <person name="Bansal K.C."/>
            <person name="Xu X."/>
            <person name="Edwards D."/>
            <person name="Zhang G."/>
            <person name="Kahl G."/>
            <person name="Gil J."/>
            <person name="Singh K.B."/>
            <person name="Datta S.K."/>
            <person name="Jackson S.A."/>
            <person name="Wang J."/>
            <person name="Cook D.R."/>
        </authorList>
    </citation>
    <scope>NUCLEOTIDE SEQUENCE [LARGE SCALE GENOMIC DNA]</scope>
    <source>
        <strain evidence="12">cv. CDC Frontier</strain>
    </source>
</reference>
<evidence type="ECO:0000256" key="9">
    <source>
        <dbReference type="RuleBase" id="RU004020"/>
    </source>
</evidence>
<dbReference type="InterPro" id="IPR036388">
    <property type="entry name" value="WH-like_DNA-bd_sf"/>
</dbReference>
<dbReference type="SUPFAM" id="SSF46785">
    <property type="entry name" value="Winged helix' DNA-binding domain"/>
    <property type="match status" value="1"/>
</dbReference>
<dbReference type="RefSeq" id="XP_004511933.1">
    <property type="nucleotide sequence ID" value="XM_004511876.2"/>
</dbReference>
<dbReference type="GO" id="GO:0000978">
    <property type="term" value="F:RNA polymerase II cis-regulatory region sequence-specific DNA binding"/>
    <property type="evidence" value="ECO:0007669"/>
    <property type="project" value="TreeGrafter"/>
</dbReference>
<keyword evidence="12" id="KW-1185">Reference proteome</keyword>
<keyword evidence="3" id="KW-0597">Phosphoprotein</keyword>
<keyword evidence="6" id="KW-0238">DNA-binding</keyword>
<accession>A0A1S2YYG2</accession>
<evidence type="ECO:0000256" key="5">
    <source>
        <dbReference type="ARBA" id="ARBA00023016"/>
    </source>
</evidence>
<evidence type="ECO:0000313" key="12">
    <source>
        <dbReference type="Proteomes" id="UP000087171"/>
    </source>
</evidence>